<comment type="similarity">
    <text evidence="1">Belongs to the paxM FAD-dependent monooxygenase family.</text>
</comment>
<dbReference type="STRING" id="502779.C1GS60"/>
<evidence type="ECO:0000256" key="4">
    <source>
        <dbReference type="ARBA" id="ARBA00023002"/>
    </source>
</evidence>
<gene>
    <name evidence="7" type="ORF">PAAG_01355</name>
</gene>
<evidence type="ECO:0000256" key="3">
    <source>
        <dbReference type="ARBA" id="ARBA00022827"/>
    </source>
</evidence>
<dbReference type="InterPro" id="IPR036188">
    <property type="entry name" value="FAD/NAD-bd_sf"/>
</dbReference>
<evidence type="ECO:0000313" key="8">
    <source>
        <dbReference type="Proteomes" id="UP000002059"/>
    </source>
</evidence>
<dbReference type="OMA" id="MWWSTYE"/>
<dbReference type="GO" id="GO:0071949">
    <property type="term" value="F:FAD binding"/>
    <property type="evidence" value="ECO:0007669"/>
    <property type="project" value="InterPro"/>
</dbReference>
<evidence type="ECO:0000256" key="5">
    <source>
        <dbReference type="ARBA" id="ARBA00023033"/>
    </source>
</evidence>
<dbReference type="HOGENOM" id="CLU_009665_18_0_1"/>
<reference evidence="7 8" key="1">
    <citation type="journal article" date="2011" name="PLoS Genet.">
        <title>Comparative genomic analysis of human fungal pathogens causing paracoccidioidomycosis.</title>
        <authorList>
            <person name="Desjardins C.A."/>
            <person name="Champion M.D."/>
            <person name="Holder J.W."/>
            <person name="Muszewska A."/>
            <person name="Goldberg J."/>
            <person name="Bailao A.M."/>
            <person name="Brigido M.M."/>
            <person name="Ferreira M.E."/>
            <person name="Garcia A.M."/>
            <person name="Grynberg M."/>
            <person name="Gujja S."/>
            <person name="Heiman D.I."/>
            <person name="Henn M.R."/>
            <person name="Kodira C.D."/>
            <person name="Leon-Narvaez H."/>
            <person name="Longo L.V."/>
            <person name="Ma L.J."/>
            <person name="Malavazi I."/>
            <person name="Matsuo A.L."/>
            <person name="Morais F.V."/>
            <person name="Pereira M."/>
            <person name="Rodriguez-Brito S."/>
            <person name="Sakthikumar S."/>
            <person name="Salem-Izacc S.M."/>
            <person name="Sykes S.M."/>
            <person name="Teixeira M.M."/>
            <person name="Vallejo M.C."/>
            <person name="Walter M.E."/>
            <person name="Yandava C."/>
            <person name="Young S."/>
            <person name="Zeng Q."/>
            <person name="Zucker J."/>
            <person name="Felipe M.S."/>
            <person name="Goldman G.H."/>
            <person name="Haas B.J."/>
            <person name="McEwen J.G."/>
            <person name="Nino-Vega G."/>
            <person name="Puccia R."/>
            <person name="San-Blas G."/>
            <person name="Soares C.M."/>
            <person name="Birren B.W."/>
            <person name="Cuomo C.A."/>
        </authorList>
    </citation>
    <scope>NUCLEOTIDE SEQUENCE [LARGE SCALE GENOMIC DNA]</scope>
    <source>
        <strain evidence="8">ATCC MYA-826 / Pb01</strain>
    </source>
</reference>
<evidence type="ECO:0000256" key="2">
    <source>
        <dbReference type="ARBA" id="ARBA00022630"/>
    </source>
</evidence>
<evidence type="ECO:0000256" key="1">
    <source>
        <dbReference type="ARBA" id="ARBA00007992"/>
    </source>
</evidence>
<dbReference type="SUPFAM" id="SSF51905">
    <property type="entry name" value="FAD/NAD(P)-binding domain"/>
    <property type="match status" value="1"/>
</dbReference>
<keyword evidence="5" id="KW-0503">Monooxygenase</keyword>
<dbReference type="KEGG" id="pbl:PAAG_01355"/>
<dbReference type="Proteomes" id="UP000002059">
    <property type="component" value="Partially assembled WGS sequence"/>
</dbReference>
<protein>
    <submittedName>
        <fullName evidence="7">FAD binding domain-containing protein</fullName>
    </submittedName>
</protein>
<keyword evidence="2" id="KW-0285">Flavoprotein</keyword>
<dbReference type="PANTHER" id="PTHR13789:SF309">
    <property type="entry name" value="PUTATIVE (AFU_ORTHOLOGUE AFUA_6G14510)-RELATED"/>
    <property type="match status" value="1"/>
</dbReference>
<dbReference type="Pfam" id="PF01494">
    <property type="entry name" value="FAD_binding_3"/>
    <property type="match status" value="1"/>
</dbReference>
<keyword evidence="4" id="KW-0560">Oxidoreductase</keyword>
<dbReference type="EMBL" id="KN293994">
    <property type="protein sequence ID" value="EEH38893.2"/>
    <property type="molecule type" value="Genomic_DNA"/>
</dbReference>
<organism evidence="7 8">
    <name type="scientific">Paracoccidioides lutzii (strain ATCC MYA-826 / Pb01)</name>
    <name type="common">Paracoccidioides brasiliensis</name>
    <dbReference type="NCBI Taxonomy" id="502779"/>
    <lineage>
        <taxon>Eukaryota</taxon>
        <taxon>Fungi</taxon>
        <taxon>Dikarya</taxon>
        <taxon>Ascomycota</taxon>
        <taxon>Pezizomycotina</taxon>
        <taxon>Eurotiomycetes</taxon>
        <taxon>Eurotiomycetidae</taxon>
        <taxon>Onygenales</taxon>
        <taxon>Ajellomycetaceae</taxon>
        <taxon>Paracoccidioides</taxon>
    </lineage>
</organism>
<proteinExistence type="inferred from homology"/>
<dbReference type="GeneID" id="9099634"/>
<dbReference type="InterPro" id="IPR050493">
    <property type="entry name" value="FAD-dep_Monooxygenase_BioMet"/>
</dbReference>
<keyword evidence="8" id="KW-1185">Reference proteome</keyword>
<dbReference type="eggNOG" id="KOG2614">
    <property type="taxonomic scope" value="Eukaryota"/>
</dbReference>
<sequence length="473" mass="52494">MEIAVIGAGIGGCAAYLSLKKRLPKPPSPAQDHQFIIYEAYEKPRHFDSPHPQGETHSASLVVGGGLGVGPNGLKVLERLDKELFHDVVRAGYPYCTMKFINSYGCTLMRMSARGGSDPEINSVSMSRYAIWRTLRRRIPDGIIVTRRVSEVTANATGRNVIKFADGSADVEVDLVIGADGLKSATKRALFPDAGEDPYPACYEGLVGIGGFVPLADVHEHVEAGAMTITFGRNGFFGYAPADTSPEEPNRHIPQGKMPPGETLLWWSTYAIDECPNPKTIDSEAVRKDLQKRHGNWQSPVIKKIIDNVRVETMYPVWTTPELPTWQRDGVVLIGDAAHTLPPTSGQGTSQALEDVECFSMFLAHYLGQIYHGESPASGDATEADAISHASKKYMEMRQPRVKDILSKAKRMESKKRDLSIVEEWMLYLMLFIFGHFPTIPWVKNAYAYNVAEEVNRVIETEKKRKLSENDKK</sequence>
<name>C1GS60_PARBA</name>
<dbReference type="Gene3D" id="3.50.50.60">
    <property type="entry name" value="FAD/NAD(P)-binding domain"/>
    <property type="match status" value="1"/>
</dbReference>
<dbReference type="VEuPathDB" id="FungiDB:PAAG_01355"/>
<evidence type="ECO:0000313" key="7">
    <source>
        <dbReference type="EMBL" id="EEH38893.2"/>
    </source>
</evidence>
<dbReference type="PANTHER" id="PTHR13789">
    <property type="entry name" value="MONOOXYGENASE"/>
    <property type="match status" value="1"/>
</dbReference>
<accession>C1GS60</accession>
<dbReference type="AlphaFoldDB" id="C1GS60"/>
<dbReference type="PRINTS" id="PR00420">
    <property type="entry name" value="RNGMNOXGNASE"/>
</dbReference>
<dbReference type="InterPro" id="IPR002938">
    <property type="entry name" value="FAD-bd"/>
</dbReference>
<dbReference type="RefSeq" id="XP_002796347.2">
    <property type="nucleotide sequence ID" value="XM_002796301.2"/>
</dbReference>
<keyword evidence="3" id="KW-0274">FAD</keyword>
<evidence type="ECO:0000259" key="6">
    <source>
        <dbReference type="Pfam" id="PF01494"/>
    </source>
</evidence>
<feature type="domain" description="FAD-binding" evidence="6">
    <location>
        <begin position="165"/>
        <end position="367"/>
    </location>
</feature>
<dbReference type="OrthoDB" id="16820at2759"/>
<dbReference type="GO" id="GO:0004497">
    <property type="term" value="F:monooxygenase activity"/>
    <property type="evidence" value="ECO:0007669"/>
    <property type="project" value="UniProtKB-KW"/>
</dbReference>